<dbReference type="Proteomes" id="UP000194127">
    <property type="component" value="Unassembled WGS sequence"/>
</dbReference>
<dbReference type="EMBL" id="KZ110605">
    <property type="protein sequence ID" value="OSX58228.1"/>
    <property type="molecule type" value="Genomic_DNA"/>
</dbReference>
<reference evidence="1 2" key="1">
    <citation type="submission" date="2017-04" db="EMBL/GenBank/DDBJ databases">
        <title>Genome Sequence of the Model Brown-Rot Fungus Postia placenta SB12.</title>
        <authorList>
            <consortium name="DOE Joint Genome Institute"/>
            <person name="Gaskell J."/>
            <person name="Kersten P."/>
            <person name="Larrondo L.F."/>
            <person name="Canessa P."/>
            <person name="Martinez D."/>
            <person name="Hibbett D."/>
            <person name="Schmoll M."/>
            <person name="Kubicek C.P."/>
            <person name="Martinez A.T."/>
            <person name="Yadav J."/>
            <person name="Master E."/>
            <person name="Magnuson J.K."/>
            <person name="James T."/>
            <person name="Yaver D."/>
            <person name="Berka R."/>
            <person name="Labutti K."/>
            <person name="Lipzen A."/>
            <person name="Aerts A."/>
            <person name="Barry K."/>
            <person name="Henrissat B."/>
            <person name="Blanchette R."/>
            <person name="Grigoriev I."/>
            <person name="Cullen D."/>
        </authorList>
    </citation>
    <scope>NUCLEOTIDE SEQUENCE [LARGE SCALE GENOMIC DNA]</scope>
    <source>
        <strain evidence="1 2">MAD-698-R-SB12</strain>
    </source>
</reference>
<evidence type="ECO:0000313" key="2">
    <source>
        <dbReference type="Proteomes" id="UP000194127"/>
    </source>
</evidence>
<name>A0A1X6MPE7_9APHY</name>
<organism evidence="1 2">
    <name type="scientific">Postia placenta MAD-698-R-SB12</name>
    <dbReference type="NCBI Taxonomy" id="670580"/>
    <lineage>
        <taxon>Eukaryota</taxon>
        <taxon>Fungi</taxon>
        <taxon>Dikarya</taxon>
        <taxon>Basidiomycota</taxon>
        <taxon>Agaricomycotina</taxon>
        <taxon>Agaricomycetes</taxon>
        <taxon>Polyporales</taxon>
        <taxon>Adustoporiaceae</taxon>
        <taxon>Rhodonia</taxon>
    </lineage>
</organism>
<evidence type="ECO:0000313" key="1">
    <source>
        <dbReference type="EMBL" id="OSX58228.1"/>
    </source>
</evidence>
<gene>
    <name evidence="1" type="ORF">POSPLADRAFT_1049469</name>
</gene>
<protein>
    <submittedName>
        <fullName evidence="1">Uncharacterized protein</fullName>
    </submittedName>
</protein>
<sequence length="72" mass="8300">MGAEMYNQVSVYRKTSPFEQWHRFRRISVSESNVFTRCRAILRKCGICCGMRQTQGSARDVLTAYCGSRTRG</sequence>
<dbReference type="GeneID" id="36324703"/>
<accession>A0A1X6MPE7</accession>
<proteinExistence type="predicted"/>
<keyword evidence="2" id="KW-1185">Reference proteome</keyword>
<dbReference type="RefSeq" id="XP_024335022.1">
    <property type="nucleotide sequence ID" value="XM_024479753.1"/>
</dbReference>
<dbReference type="AlphaFoldDB" id="A0A1X6MPE7"/>